<sequence>MSTRLAEEAEAAMLRGPYSVLDKSGCAPSGDRHDYWSPSPYWWPDPDSKSGLPYVRRDGRRVPGSRLYDDLCGEFDRTRLQRTFDDVTILALAWEHFGEERYADHAARSIRSWFLDPRSAMNPSLEYAQVRRGHNRNKGFSSGVIEMKDLYYFLDAVRVIVRSGAVSKQEHAQFRKWLGQYLKWLTTSTQGKKECATANNHGTYYDLQIAAIGSFLERRRLVKKTVRRSRRRLAEQFDARGRQVYEIQRTQSLSYCSFNMQGWIHLARLADGFGLDLWTVEGEHGRSIRQGMQWLLDYVDRPWPYTQIDAFDTQRFHPIAYTFHTIYGTSADTACVRVPELDSIEPLFHPGDGIRPFWQLFY</sequence>
<dbReference type="Pfam" id="PF05426">
    <property type="entry name" value="Alginate_lyase"/>
    <property type="match status" value="1"/>
</dbReference>
<keyword evidence="5" id="KW-1185">Reference proteome</keyword>
<dbReference type="Proteomes" id="UP001359886">
    <property type="component" value="Unassembled WGS sequence"/>
</dbReference>
<proteinExistence type="predicted"/>
<feature type="domain" description="Alginate lyase" evidence="3">
    <location>
        <begin position="26"/>
        <end position="302"/>
    </location>
</feature>
<dbReference type="GO" id="GO:0042597">
    <property type="term" value="C:periplasmic space"/>
    <property type="evidence" value="ECO:0007669"/>
    <property type="project" value="InterPro"/>
</dbReference>
<gene>
    <name evidence="4" type="ORF">V3330_17460</name>
</gene>
<dbReference type="EMBL" id="JAZHOG010000014">
    <property type="protein sequence ID" value="MEJ8569418.1"/>
    <property type="molecule type" value="Genomic_DNA"/>
</dbReference>
<dbReference type="GO" id="GO:0016829">
    <property type="term" value="F:lyase activity"/>
    <property type="evidence" value="ECO:0007669"/>
    <property type="project" value="UniProtKB-KW"/>
</dbReference>
<protein>
    <submittedName>
        <fullName evidence="4">Alginate lyase family protein</fullName>
    </submittedName>
</protein>
<comment type="caution">
    <text evidence="4">The sequence shown here is derived from an EMBL/GenBank/DDBJ whole genome shotgun (WGS) entry which is preliminary data.</text>
</comment>
<dbReference type="RefSeq" id="WP_354696743.1">
    <property type="nucleotide sequence ID" value="NZ_JAZHOG010000014.1"/>
</dbReference>
<dbReference type="SUPFAM" id="SSF48230">
    <property type="entry name" value="Chondroitin AC/alginate lyase"/>
    <property type="match status" value="1"/>
</dbReference>
<evidence type="ECO:0000313" key="4">
    <source>
        <dbReference type="EMBL" id="MEJ8569418.1"/>
    </source>
</evidence>
<keyword evidence="2 4" id="KW-0456">Lyase</keyword>
<evidence type="ECO:0000256" key="2">
    <source>
        <dbReference type="ARBA" id="ARBA00023239"/>
    </source>
</evidence>
<accession>A0AAW9RMU3</accession>
<name>A0AAW9RMU3_9GAMM</name>
<evidence type="ECO:0000259" key="3">
    <source>
        <dbReference type="Pfam" id="PF05426"/>
    </source>
</evidence>
<evidence type="ECO:0000256" key="1">
    <source>
        <dbReference type="ARBA" id="ARBA00022729"/>
    </source>
</evidence>
<reference evidence="4 5" key="1">
    <citation type="submission" date="2024-02" db="EMBL/GenBank/DDBJ databases">
        <title>A novel Wenzhouxiangellaceae bacterium, isolated from coastal sediments.</title>
        <authorList>
            <person name="Du Z.-J."/>
            <person name="Ye Y.-Q."/>
            <person name="Zhang X.-Y."/>
        </authorList>
    </citation>
    <scope>NUCLEOTIDE SEQUENCE [LARGE SCALE GENOMIC DNA]</scope>
    <source>
        <strain evidence="4 5">CH-27</strain>
    </source>
</reference>
<dbReference type="AlphaFoldDB" id="A0AAW9RMU3"/>
<keyword evidence="1" id="KW-0732">Signal</keyword>
<organism evidence="4 5">
    <name type="scientific">Elongatibacter sediminis</name>
    <dbReference type="NCBI Taxonomy" id="3119006"/>
    <lineage>
        <taxon>Bacteria</taxon>
        <taxon>Pseudomonadati</taxon>
        <taxon>Pseudomonadota</taxon>
        <taxon>Gammaproteobacteria</taxon>
        <taxon>Chromatiales</taxon>
        <taxon>Wenzhouxiangellaceae</taxon>
        <taxon>Elongatibacter</taxon>
    </lineage>
</organism>
<dbReference type="InterPro" id="IPR008929">
    <property type="entry name" value="Chondroitin_lyas"/>
</dbReference>
<dbReference type="Gene3D" id="1.50.10.100">
    <property type="entry name" value="Chondroitin AC/alginate lyase"/>
    <property type="match status" value="1"/>
</dbReference>
<evidence type="ECO:0000313" key="5">
    <source>
        <dbReference type="Proteomes" id="UP001359886"/>
    </source>
</evidence>
<dbReference type="InterPro" id="IPR008397">
    <property type="entry name" value="Alginate_lyase_dom"/>
</dbReference>